<dbReference type="GO" id="GO:0003677">
    <property type="term" value="F:DNA binding"/>
    <property type="evidence" value="ECO:0007669"/>
    <property type="project" value="InterPro"/>
</dbReference>
<dbReference type="eggNOG" id="COG1476">
    <property type="taxonomic scope" value="Bacteria"/>
</dbReference>
<organism evidence="2 3">
    <name type="scientific">Bifidobacterium biavatii DSM 23969</name>
    <dbReference type="NCBI Taxonomy" id="1437608"/>
    <lineage>
        <taxon>Bacteria</taxon>
        <taxon>Bacillati</taxon>
        <taxon>Actinomycetota</taxon>
        <taxon>Actinomycetes</taxon>
        <taxon>Bifidobacteriales</taxon>
        <taxon>Bifidobacteriaceae</taxon>
        <taxon>Bifidobacterium</taxon>
    </lineage>
</organism>
<dbReference type="InterPro" id="IPR010982">
    <property type="entry name" value="Lambda_DNA-bd_dom_sf"/>
</dbReference>
<proteinExistence type="predicted"/>
<comment type="caution">
    <text evidence="2">The sequence shown here is derived from an EMBL/GenBank/DDBJ whole genome shotgun (WGS) entry which is preliminary data.</text>
</comment>
<dbReference type="EMBL" id="JGYN01000030">
    <property type="protein sequence ID" value="KFI48046.1"/>
    <property type="molecule type" value="Genomic_DNA"/>
</dbReference>
<reference evidence="2 3" key="1">
    <citation type="submission" date="2014-03" db="EMBL/GenBank/DDBJ databases">
        <title>Genomics of Bifidobacteria.</title>
        <authorList>
            <person name="Ventura M."/>
            <person name="Milani C."/>
            <person name="Lugli G.A."/>
        </authorList>
    </citation>
    <scope>NUCLEOTIDE SEQUENCE [LARGE SCALE GENOMIC DNA]</scope>
    <source>
        <strain evidence="2 3">DSM 23969</strain>
    </source>
</reference>
<dbReference type="CDD" id="cd00093">
    <property type="entry name" value="HTH_XRE"/>
    <property type="match status" value="1"/>
</dbReference>
<dbReference type="AlphaFoldDB" id="A0A086ZNE6"/>
<accession>A0A086ZNE6</accession>
<name>A0A086ZNE6_9BIFI</name>
<sequence>MKIRTMYDVGLAIRSGRERAGLSQQQLADRAMVSRSWLAKVETGKASFDLRKVLMVAQTLGMTVEISYGE</sequence>
<dbReference type="PROSITE" id="PS50943">
    <property type="entry name" value="HTH_CROC1"/>
    <property type="match status" value="1"/>
</dbReference>
<gene>
    <name evidence="2" type="ORF">BBIA_0179</name>
</gene>
<dbReference type="Gene3D" id="1.10.260.40">
    <property type="entry name" value="lambda repressor-like DNA-binding domains"/>
    <property type="match status" value="1"/>
</dbReference>
<dbReference type="SMART" id="SM00530">
    <property type="entry name" value="HTH_XRE"/>
    <property type="match status" value="1"/>
</dbReference>
<evidence type="ECO:0000313" key="3">
    <source>
        <dbReference type="Proteomes" id="UP000029108"/>
    </source>
</evidence>
<dbReference type="STRING" id="1437608.GCA_000771645_02035"/>
<protein>
    <submittedName>
        <fullName evidence="2">XRE family transcriptional regulator</fullName>
    </submittedName>
</protein>
<dbReference type="InterPro" id="IPR001387">
    <property type="entry name" value="Cro/C1-type_HTH"/>
</dbReference>
<dbReference type="Proteomes" id="UP000029108">
    <property type="component" value="Unassembled WGS sequence"/>
</dbReference>
<keyword evidence="3" id="KW-1185">Reference proteome</keyword>
<dbReference type="Pfam" id="PF13560">
    <property type="entry name" value="HTH_31"/>
    <property type="match status" value="1"/>
</dbReference>
<evidence type="ECO:0000259" key="1">
    <source>
        <dbReference type="PROSITE" id="PS50943"/>
    </source>
</evidence>
<dbReference type="RefSeq" id="WP_033492641.1">
    <property type="nucleotide sequence ID" value="NZ_JDUU01000004.1"/>
</dbReference>
<feature type="domain" description="HTH cro/C1-type" evidence="1">
    <location>
        <begin position="13"/>
        <end position="67"/>
    </location>
</feature>
<evidence type="ECO:0000313" key="2">
    <source>
        <dbReference type="EMBL" id="KFI48046.1"/>
    </source>
</evidence>
<dbReference type="OrthoDB" id="4557883at2"/>
<dbReference type="SUPFAM" id="SSF47413">
    <property type="entry name" value="lambda repressor-like DNA-binding domains"/>
    <property type="match status" value="1"/>
</dbReference>